<dbReference type="InterPro" id="IPR036890">
    <property type="entry name" value="HATPase_C_sf"/>
</dbReference>
<dbReference type="SUPFAM" id="SSF55874">
    <property type="entry name" value="ATPase domain of HSP90 chaperone/DNA topoisomerase II/histidine kinase"/>
    <property type="match status" value="1"/>
</dbReference>
<evidence type="ECO:0000313" key="18">
    <source>
        <dbReference type="EMBL" id="GAA3616091.1"/>
    </source>
</evidence>
<evidence type="ECO:0000256" key="11">
    <source>
        <dbReference type="ARBA" id="ARBA00023004"/>
    </source>
</evidence>
<evidence type="ECO:0000256" key="10">
    <source>
        <dbReference type="ARBA" id="ARBA00022777"/>
    </source>
</evidence>
<evidence type="ECO:0000256" key="13">
    <source>
        <dbReference type="ARBA" id="ARBA00023014"/>
    </source>
</evidence>
<keyword evidence="12" id="KW-0902">Two-component regulatory system</keyword>
<evidence type="ECO:0000256" key="2">
    <source>
        <dbReference type="ARBA" id="ARBA00001966"/>
    </source>
</evidence>
<evidence type="ECO:0000256" key="3">
    <source>
        <dbReference type="ARBA" id="ARBA00004496"/>
    </source>
</evidence>
<keyword evidence="16" id="KW-0812">Transmembrane</keyword>
<evidence type="ECO:0000259" key="17">
    <source>
        <dbReference type="PROSITE" id="PS50109"/>
    </source>
</evidence>
<dbReference type="RefSeq" id="WP_231482831.1">
    <property type="nucleotide sequence ID" value="NZ_BAAAZO010000006.1"/>
</dbReference>
<dbReference type="PANTHER" id="PTHR24421">
    <property type="entry name" value="NITRATE/NITRITE SENSOR PROTEIN NARX-RELATED"/>
    <property type="match status" value="1"/>
</dbReference>
<dbReference type="EMBL" id="BAAAZO010000006">
    <property type="protein sequence ID" value="GAA3616091.1"/>
    <property type="molecule type" value="Genomic_DNA"/>
</dbReference>
<keyword evidence="16" id="KW-0472">Membrane</keyword>
<dbReference type="SMART" id="SM00387">
    <property type="entry name" value="HATPase_c"/>
    <property type="match status" value="1"/>
</dbReference>
<dbReference type="PRINTS" id="PR00344">
    <property type="entry name" value="BCTRLSENSOR"/>
</dbReference>
<keyword evidence="16" id="KW-1133">Transmembrane helix</keyword>
<dbReference type="Pfam" id="PF07730">
    <property type="entry name" value="HisKA_3"/>
    <property type="match status" value="1"/>
</dbReference>
<dbReference type="Pfam" id="PF02518">
    <property type="entry name" value="HATPase_c"/>
    <property type="match status" value="1"/>
</dbReference>
<feature type="transmembrane region" description="Helical" evidence="16">
    <location>
        <begin position="43"/>
        <end position="60"/>
    </location>
</feature>
<reference evidence="19" key="1">
    <citation type="journal article" date="2019" name="Int. J. Syst. Evol. Microbiol.">
        <title>The Global Catalogue of Microorganisms (GCM) 10K type strain sequencing project: providing services to taxonomists for standard genome sequencing and annotation.</title>
        <authorList>
            <consortium name="The Broad Institute Genomics Platform"/>
            <consortium name="The Broad Institute Genome Sequencing Center for Infectious Disease"/>
            <person name="Wu L."/>
            <person name="Ma J."/>
        </authorList>
    </citation>
    <scope>NUCLEOTIDE SEQUENCE [LARGE SCALE GENOMIC DNA]</scope>
    <source>
        <strain evidence="19">JCM 16902</strain>
    </source>
</reference>
<comment type="caution">
    <text evidence="18">The sequence shown here is derived from an EMBL/GenBank/DDBJ whole genome shotgun (WGS) entry which is preliminary data.</text>
</comment>
<dbReference type="InterPro" id="IPR011712">
    <property type="entry name" value="Sig_transdc_His_kin_sub3_dim/P"/>
</dbReference>
<dbReference type="Gene3D" id="3.30.565.10">
    <property type="entry name" value="Histidine kinase-like ATPase, C-terminal domain"/>
    <property type="match status" value="1"/>
</dbReference>
<dbReference type="PIRSF" id="PIRSF037434">
    <property type="entry name" value="STHK_ChrS"/>
    <property type="match status" value="1"/>
</dbReference>
<evidence type="ECO:0000256" key="4">
    <source>
        <dbReference type="ARBA" id="ARBA00012438"/>
    </source>
</evidence>
<name>A0ABP6ZQI9_9ACTN</name>
<feature type="transmembrane region" description="Helical" evidence="16">
    <location>
        <begin position="72"/>
        <end position="100"/>
    </location>
</feature>
<evidence type="ECO:0000256" key="14">
    <source>
        <dbReference type="ARBA" id="ARBA00024827"/>
    </source>
</evidence>
<dbReference type="InterPro" id="IPR050482">
    <property type="entry name" value="Sensor_HK_TwoCompSys"/>
</dbReference>
<dbReference type="InterPro" id="IPR004358">
    <property type="entry name" value="Sig_transdc_His_kin-like_C"/>
</dbReference>
<evidence type="ECO:0000256" key="8">
    <source>
        <dbReference type="ARBA" id="ARBA00022679"/>
    </source>
</evidence>
<dbReference type="GO" id="GO:0016301">
    <property type="term" value="F:kinase activity"/>
    <property type="evidence" value="ECO:0007669"/>
    <property type="project" value="UniProtKB-KW"/>
</dbReference>
<comment type="cofactor">
    <cofactor evidence="2">
        <name>[4Fe-4S] cluster</name>
        <dbReference type="ChEBI" id="CHEBI:49883"/>
    </cofactor>
</comment>
<evidence type="ECO:0000313" key="19">
    <source>
        <dbReference type="Proteomes" id="UP001501074"/>
    </source>
</evidence>
<accession>A0ABP6ZQI9</accession>
<keyword evidence="19" id="KW-1185">Reference proteome</keyword>
<feature type="transmembrane region" description="Helical" evidence="16">
    <location>
        <begin position="112"/>
        <end position="129"/>
    </location>
</feature>
<feature type="domain" description="Histidine kinase" evidence="17">
    <location>
        <begin position="306"/>
        <end position="395"/>
    </location>
</feature>
<sequence>MTTAPHVWNRFARGWGLGFAAFMMVAVIRLVTAPDLNAPQRNLALVCIAAIVLAFLAFRPDMHVPGRGRPEIAYLLTAIVATGVACGTDSSLALLLCIVFPQVWLFSPDNRTGVILTGLLGLSATLGFMTGGGWNAENAGLTLPIMVMSTVFSGAFGLWIQGVIDQSAERSELINQLEQTRAELGRAHHTQGVQAERERLAREIHDTLAQGFTSIVMLAQVARAALPEEDSALDGKLALIESVARENLGEARSLVASFSPVGLDGSTLADAVRRLTGRFGQETGITTRIQVTGDLTGLTRDREVVLLRAAQEGLANVRRHSGAGSVSVRLSGTAEDAMVEISDDGKGFEMEDEVAPRGFGLTGMRDRARSGGGGIEVVSAPGRGTTITVRVPRDVTG</sequence>
<feature type="transmembrane region" description="Helical" evidence="16">
    <location>
        <begin position="12"/>
        <end position="31"/>
    </location>
</feature>
<keyword evidence="8" id="KW-0808">Transferase</keyword>
<dbReference type="PROSITE" id="PS50109">
    <property type="entry name" value="HIS_KIN"/>
    <property type="match status" value="1"/>
</dbReference>
<gene>
    <name evidence="18" type="ORF">GCM10022223_35530</name>
</gene>
<comment type="subcellular location">
    <subcellularLocation>
        <location evidence="3">Cytoplasm</location>
    </subcellularLocation>
</comment>
<dbReference type="Gene3D" id="1.20.5.1930">
    <property type="match status" value="1"/>
</dbReference>
<dbReference type="InterPro" id="IPR003594">
    <property type="entry name" value="HATPase_dom"/>
</dbReference>
<comment type="function">
    <text evidence="14">Member of the two-component regulatory system NreB/NreC involved in the control of dissimilatory nitrate/nitrite reduction in response to oxygen. NreB functions as a direct oxygen sensor histidine kinase which is autophosphorylated, in the absence of oxygen, probably at the conserved histidine residue, and transfers its phosphate group probably to a conserved aspartate residue of NreC. NreB/NreC activates the expression of the nitrate (narGHJI) and nitrite (nir) reductase operons, as well as the putative nitrate transporter gene narT.</text>
</comment>
<dbReference type="CDD" id="cd16917">
    <property type="entry name" value="HATPase_UhpB-NarQ-NarX-like"/>
    <property type="match status" value="1"/>
</dbReference>
<dbReference type="Proteomes" id="UP001501074">
    <property type="component" value="Unassembled WGS sequence"/>
</dbReference>
<keyword evidence="10 18" id="KW-0418">Kinase</keyword>
<organism evidence="18 19">
    <name type="scientific">Kineosporia mesophila</name>
    <dbReference type="NCBI Taxonomy" id="566012"/>
    <lineage>
        <taxon>Bacteria</taxon>
        <taxon>Bacillati</taxon>
        <taxon>Actinomycetota</taxon>
        <taxon>Actinomycetes</taxon>
        <taxon>Kineosporiales</taxon>
        <taxon>Kineosporiaceae</taxon>
        <taxon>Kineosporia</taxon>
    </lineage>
</organism>
<evidence type="ECO:0000256" key="6">
    <source>
        <dbReference type="ARBA" id="ARBA00022485"/>
    </source>
</evidence>
<proteinExistence type="predicted"/>
<evidence type="ECO:0000256" key="5">
    <source>
        <dbReference type="ARBA" id="ARBA00017322"/>
    </source>
</evidence>
<evidence type="ECO:0000256" key="7">
    <source>
        <dbReference type="ARBA" id="ARBA00022490"/>
    </source>
</evidence>
<protein>
    <recommendedName>
        <fullName evidence="5">Oxygen sensor histidine kinase NreB</fullName>
        <ecNumber evidence="4">2.7.13.3</ecNumber>
    </recommendedName>
    <alternativeName>
        <fullName evidence="15">Nitrogen regulation protein B</fullName>
    </alternativeName>
</protein>
<dbReference type="InterPro" id="IPR017205">
    <property type="entry name" value="Sig_transdc_His_kinase_ChrS"/>
</dbReference>
<dbReference type="InterPro" id="IPR005467">
    <property type="entry name" value="His_kinase_dom"/>
</dbReference>
<dbReference type="PANTHER" id="PTHR24421:SF62">
    <property type="entry name" value="SENSORY TRANSDUCTION HISTIDINE KINASE"/>
    <property type="match status" value="1"/>
</dbReference>
<keyword evidence="13" id="KW-0411">Iron-sulfur</keyword>
<comment type="catalytic activity">
    <reaction evidence="1">
        <text>ATP + protein L-histidine = ADP + protein N-phospho-L-histidine.</text>
        <dbReference type="EC" id="2.7.13.3"/>
    </reaction>
</comment>
<evidence type="ECO:0000256" key="12">
    <source>
        <dbReference type="ARBA" id="ARBA00023012"/>
    </source>
</evidence>
<dbReference type="EC" id="2.7.13.3" evidence="4"/>
<feature type="transmembrane region" description="Helical" evidence="16">
    <location>
        <begin position="141"/>
        <end position="160"/>
    </location>
</feature>
<evidence type="ECO:0000256" key="16">
    <source>
        <dbReference type="SAM" id="Phobius"/>
    </source>
</evidence>
<evidence type="ECO:0000256" key="15">
    <source>
        <dbReference type="ARBA" id="ARBA00030800"/>
    </source>
</evidence>
<keyword evidence="6" id="KW-0004">4Fe-4S</keyword>
<keyword evidence="9" id="KW-0479">Metal-binding</keyword>
<keyword evidence="11" id="KW-0408">Iron</keyword>
<evidence type="ECO:0000256" key="9">
    <source>
        <dbReference type="ARBA" id="ARBA00022723"/>
    </source>
</evidence>
<keyword evidence="7" id="KW-0963">Cytoplasm</keyword>
<evidence type="ECO:0000256" key="1">
    <source>
        <dbReference type="ARBA" id="ARBA00000085"/>
    </source>
</evidence>